<dbReference type="GO" id="GO:0051879">
    <property type="term" value="F:Hsp90 protein binding"/>
    <property type="evidence" value="ECO:0007669"/>
    <property type="project" value="InterPro"/>
</dbReference>
<dbReference type="EMBL" id="JAPEUY010000003">
    <property type="protein sequence ID" value="KAJ4375085.1"/>
    <property type="molecule type" value="Genomic_DNA"/>
</dbReference>
<dbReference type="GO" id="GO:0005829">
    <property type="term" value="C:cytosol"/>
    <property type="evidence" value="ECO:0007669"/>
    <property type="project" value="TreeGrafter"/>
</dbReference>
<gene>
    <name evidence="5" type="primary">CNS1</name>
    <name evidence="5" type="ORF">N0V83_002165</name>
</gene>
<dbReference type="InterPro" id="IPR019734">
    <property type="entry name" value="TPR_rpt"/>
</dbReference>
<sequence length="433" mass="48129">MTKQATIYKEKFNVDHRKAKLKRIDTFVADIQSPANMAQQSGRNGVQQASVDMPPAMAEVKSQSVDELLKEMNRMPLFMTSLDETDGEGGENVALEALKAMAYEGTRAEIAENFRQQGNECARAKQWTDAKEFYDKAIAALKGPQSQPDPDAAGPDVIDVELDEEEEAKKEKVIGEACYVNRALCNLEKKNYRSCILDCASTLKLNPSNIKAFYRSGTACLALDKLPEATWACDRGLAVDPNNTPLKTLSSKIATRKAYIESVEKARRAREEKAASERATLNIALKSRNIMTRTTSQPPDLEDAAIKLENAMDPSSTLTFPVIILYPSHSQSDFIKAFSEIEQLGQHLDYIFPLPWDEKHEYTLDNVEAYMETAAGGLIKVGKKMSLGKVLGSGKTEIVDGLVRISVMPKDRAADWIEEFKKRRGKAISYNKS</sequence>
<dbReference type="GO" id="GO:0005634">
    <property type="term" value="C:nucleus"/>
    <property type="evidence" value="ECO:0007669"/>
    <property type="project" value="TreeGrafter"/>
</dbReference>
<dbReference type="OrthoDB" id="420195at2759"/>
<evidence type="ECO:0000256" key="1">
    <source>
        <dbReference type="ARBA" id="ARBA00022737"/>
    </source>
</evidence>
<dbReference type="Pfam" id="PF18972">
    <property type="entry name" value="Wheel"/>
    <property type="match status" value="1"/>
</dbReference>
<dbReference type="Gene3D" id="1.25.40.10">
    <property type="entry name" value="Tetratricopeptide repeat domain"/>
    <property type="match status" value="1"/>
</dbReference>
<dbReference type="InterPro" id="IPR044059">
    <property type="entry name" value="Csn1/TTC4_wheel"/>
</dbReference>
<dbReference type="AlphaFoldDB" id="A0A9W8YDL4"/>
<dbReference type="Proteomes" id="UP001140560">
    <property type="component" value="Unassembled WGS sequence"/>
</dbReference>
<feature type="domain" description="Cns1/TTC4 wheel" evidence="4">
    <location>
        <begin position="312"/>
        <end position="420"/>
    </location>
</feature>
<comment type="similarity">
    <text evidence="3">Belongs to the TTC4 family.</text>
</comment>
<dbReference type="InterPro" id="IPR011990">
    <property type="entry name" value="TPR-like_helical_dom_sf"/>
</dbReference>
<comment type="caution">
    <text evidence="5">The sequence shown here is derived from an EMBL/GenBank/DDBJ whole genome shotgun (WGS) entry which is preliminary data.</text>
</comment>
<evidence type="ECO:0000259" key="4">
    <source>
        <dbReference type="Pfam" id="PF18972"/>
    </source>
</evidence>
<evidence type="ECO:0000256" key="2">
    <source>
        <dbReference type="ARBA" id="ARBA00022803"/>
    </source>
</evidence>
<dbReference type="SMART" id="SM00028">
    <property type="entry name" value="TPR"/>
    <property type="match status" value="3"/>
</dbReference>
<dbReference type="GO" id="GO:0006457">
    <property type="term" value="P:protein folding"/>
    <property type="evidence" value="ECO:0007669"/>
    <property type="project" value="TreeGrafter"/>
</dbReference>
<protein>
    <submittedName>
        <fullName evidence="5">HSP70/90 co-chaperone</fullName>
    </submittedName>
</protein>
<evidence type="ECO:0000313" key="6">
    <source>
        <dbReference type="Proteomes" id="UP001140560"/>
    </source>
</evidence>
<organism evidence="5 6">
    <name type="scientific">Neocucurbitaria cava</name>
    <dbReference type="NCBI Taxonomy" id="798079"/>
    <lineage>
        <taxon>Eukaryota</taxon>
        <taxon>Fungi</taxon>
        <taxon>Dikarya</taxon>
        <taxon>Ascomycota</taxon>
        <taxon>Pezizomycotina</taxon>
        <taxon>Dothideomycetes</taxon>
        <taxon>Pleosporomycetidae</taxon>
        <taxon>Pleosporales</taxon>
        <taxon>Pleosporineae</taxon>
        <taxon>Cucurbitariaceae</taxon>
        <taxon>Neocucurbitaria</taxon>
    </lineage>
</organism>
<dbReference type="FunFam" id="1.25.40.10:FF:000611">
    <property type="entry name" value="TPR repeat protein"/>
    <property type="match status" value="1"/>
</dbReference>
<dbReference type="GO" id="GO:0030544">
    <property type="term" value="F:Hsp70 protein binding"/>
    <property type="evidence" value="ECO:0007669"/>
    <property type="project" value="TreeGrafter"/>
</dbReference>
<reference evidence="5" key="1">
    <citation type="submission" date="2022-10" db="EMBL/GenBank/DDBJ databases">
        <title>Tapping the CABI collections for fungal endophytes: first genome assemblies for Collariella, Neodidymelliopsis, Ascochyta clinopodiicola, Didymella pomorum, Didymosphaeria variabile, Neocosmospora piperis and Neocucurbitaria cava.</title>
        <authorList>
            <person name="Hill R."/>
        </authorList>
    </citation>
    <scope>NUCLEOTIDE SEQUENCE</scope>
    <source>
        <strain evidence="5">IMI 356814</strain>
    </source>
</reference>
<dbReference type="CDD" id="cd21381">
    <property type="entry name" value="CTWD_TTC4"/>
    <property type="match status" value="1"/>
</dbReference>
<evidence type="ECO:0000313" key="5">
    <source>
        <dbReference type="EMBL" id="KAJ4375085.1"/>
    </source>
</evidence>
<dbReference type="PANTHER" id="PTHR46035:SF1">
    <property type="entry name" value="TETRATRICOPEPTIDE REPEAT PROTEIN 4"/>
    <property type="match status" value="1"/>
</dbReference>
<keyword evidence="6" id="KW-1185">Reference proteome</keyword>
<keyword evidence="2" id="KW-0802">TPR repeat</keyword>
<dbReference type="PANTHER" id="PTHR46035">
    <property type="entry name" value="TETRATRICOPEPTIDE REPEAT PROTEIN 4"/>
    <property type="match status" value="1"/>
</dbReference>
<accession>A0A9W8YDL4</accession>
<evidence type="ECO:0000256" key="3">
    <source>
        <dbReference type="ARBA" id="ARBA00023602"/>
    </source>
</evidence>
<dbReference type="SUPFAM" id="SSF48452">
    <property type="entry name" value="TPR-like"/>
    <property type="match status" value="1"/>
</dbReference>
<keyword evidence="1" id="KW-0677">Repeat</keyword>
<proteinExistence type="inferred from homology"/>
<name>A0A9W8YDL4_9PLEO</name>